<accession>M4B9T2</accession>
<protein>
    <submittedName>
        <fullName evidence="1">Uncharacterized protein</fullName>
    </submittedName>
</protein>
<dbReference type="Proteomes" id="UP000011713">
    <property type="component" value="Unassembled WGS sequence"/>
</dbReference>
<dbReference type="EnsemblProtists" id="HpaT803042">
    <property type="protein sequence ID" value="HpaP803042"/>
    <property type="gene ID" value="HpaG803042"/>
</dbReference>
<dbReference type="EMBL" id="JH598048">
    <property type="status" value="NOT_ANNOTATED_CDS"/>
    <property type="molecule type" value="Genomic_DNA"/>
</dbReference>
<dbReference type="EMBL" id="ABWE02000678">
    <property type="status" value="NOT_ANNOTATED_CDS"/>
    <property type="molecule type" value="Genomic_DNA"/>
</dbReference>
<reference evidence="2" key="1">
    <citation type="journal article" date="2010" name="Science">
        <title>Signatures of adaptation to obligate biotrophy in the Hyaloperonospora arabidopsidis genome.</title>
        <authorList>
            <person name="Baxter L."/>
            <person name="Tripathy S."/>
            <person name="Ishaque N."/>
            <person name="Boot N."/>
            <person name="Cabral A."/>
            <person name="Kemen E."/>
            <person name="Thines M."/>
            <person name="Ah-Fong A."/>
            <person name="Anderson R."/>
            <person name="Badejoko W."/>
            <person name="Bittner-Eddy P."/>
            <person name="Boore J.L."/>
            <person name="Chibucos M.C."/>
            <person name="Coates M."/>
            <person name="Dehal P."/>
            <person name="Delehaunty K."/>
            <person name="Dong S."/>
            <person name="Downton P."/>
            <person name="Dumas B."/>
            <person name="Fabro G."/>
            <person name="Fronick C."/>
            <person name="Fuerstenberg S.I."/>
            <person name="Fulton L."/>
            <person name="Gaulin E."/>
            <person name="Govers F."/>
            <person name="Hughes L."/>
            <person name="Humphray S."/>
            <person name="Jiang R.H."/>
            <person name="Judelson H."/>
            <person name="Kamoun S."/>
            <person name="Kyung K."/>
            <person name="Meijer H."/>
            <person name="Minx P."/>
            <person name="Morris P."/>
            <person name="Nelson J."/>
            <person name="Phuntumart V."/>
            <person name="Qutob D."/>
            <person name="Rehmany A."/>
            <person name="Rougon-Cardoso A."/>
            <person name="Ryden P."/>
            <person name="Torto-Alalibo T."/>
            <person name="Studholme D."/>
            <person name="Wang Y."/>
            <person name="Win J."/>
            <person name="Wood J."/>
            <person name="Clifton S.W."/>
            <person name="Rogers J."/>
            <person name="Van den Ackerveken G."/>
            <person name="Jones J.D."/>
            <person name="McDowell J.M."/>
            <person name="Beynon J."/>
            <person name="Tyler B.M."/>
        </authorList>
    </citation>
    <scope>NUCLEOTIDE SEQUENCE [LARGE SCALE GENOMIC DNA]</scope>
    <source>
        <strain evidence="2">Emoy2</strain>
    </source>
</reference>
<dbReference type="EnsemblProtists" id="HpaT810127">
    <property type="protein sequence ID" value="HpaP810127"/>
    <property type="gene ID" value="HpaG810127"/>
</dbReference>
<dbReference type="VEuPathDB" id="FungiDB:HpaG803042"/>
<name>M4B9T2_HYAAE</name>
<proteinExistence type="predicted"/>
<reference evidence="1" key="2">
    <citation type="submission" date="2015-06" db="UniProtKB">
        <authorList>
            <consortium name="EnsemblProtists"/>
        </authorList>
    </citation>
    <scope>IDENTIFICATION</scope>
    <source>
        <strain evidence="1">Emoy2</strain>
    </source>
</reference>
<organism evidence="1 2">
    <name type="scientific">Hyaloperonospora arabidopsidis (strain Emoy2)</name>
    <name type="common">Downy mildew agent</name>
    <name type="synonym">Peronospora arabidopsidis</name>
    <dbReference type="NCBI Taxonomy" id="559515"/>
    <lineage>
        <taxon>Eukaryota</taxon>
        <taxon>Sar</taxon>
        <taxon>Stramenopiles</taxon>
        <taxon>Oomycota</taxon>
        <taxon>Peronosporomycetes</taxon>
        <taxon>Peronosporales</taxon>
        <taxon>Peronosporaceae</taxon>
        <taxon>Hyaloperonospora</taxon>
    </lineage>
</organism>
<dbReference type="AlphaFoldDB" id="M4B9T2"/>
<evidence type="ECO:0000313" key="2">
    <source>
        <dbReference type="Proteomes" id="UP000011713"/>
    </source>
</evidence>
<dbReference type="VEuPathDB" id="FungiDB:HpaG810127"/>
<keyword evidence="2" id="KW-1185">Reference proteome</keyword>
<dbReference type="InParanoid" id="M4B9T2"/>
<evidence type="ECO:0000313" key="1">
    <source>
        <dbReference type="EnsemblProtists" id="HpaP803042"/>
    </source>
</evidence>
<sequence>MVDRLCEGLDWLLASLQKRKLAIDLWRSEALLSWPLGVKMWALSKCQWRIREASAV</sequence>
<dbReference type="HOGENOM" id="CLU_3018354_0_0_1"/>